<dbReference type="Gene3D" id="1.10.3290.10">
    <property type="entry name" value="Fido-like domain"/>
    <property type="match status" value="1"/>
</dbReference>
<organism evidence="2 3">
    <name type="scientific">Sphingobacterium bambusae</name>
    <dbReference type="NCBI Taxonomy" id="662858"/>
    <lineage>
        <taxon>Bacteria</taxon>
        <taxon>Pseudomonadati</taxon>
        <taxon>Bacteroidota</taxon>
        <taxon>Sphingobacteriia</taxon>
        <taxon>Sphingobacteriales</taxon>
        <taxon>Sphingobacteriaceae</taxon>
        <taxon>Sphingobacterium</taxon>
    </lineage>
</organism>
<reference evidence="3" key="1">
    <citation type="journal article" date="2019" name="Int. J. Syst. Evol. Microbiol.">
        <title>The Global Catalogue of Microorganisms (GCM) 10K type strain sequencing project: providing services to taxonomists for standard genome sequencing and annotation.</title>
        <authorList>
            <consortium name="The Broad Institute Genomics Platform"/>
            <consortium name="The Broad Institute Genome Sequencing Center for Infectious Disease"/>
            <person name="Wu L."/>
            <person name="Ma J."/>
        </authorList>
    </citation>
    <scope>NUCLEOTIDE SEQUENCE [LARGE SCALE GENOMIC DNA]</scope>
    <source>
        <strain evidence="3">KCTC 22814</strain>
    </source>
</reference>
<dbReference type="PANTHER" id="PTHR13504">
    <property type="entry name" value="FIDO DOMAIN-CONTAINING PROTEIN DDB_G0283145"/>
    <property type="match status" value="1"/>
</dbReference>
<comment type="caution">
    <text evidence="2">The sequence shown here is derived from an EMBL/GenBank/DDBJ whole genome shotgun (WGS) entry which is preliminary data.</text>
</comment>
<evidence type="ECO:0000313" key="2">
    <source>
        <dbReference type="EMBL" id="MFD2969534.1"/>
    </source>
</evidence>
<dbReference type="PROSITE" id="PS51459">
    <property type="entry name" value="FIDO"/>
    <property type="match status" value="1"/>
</dbReference>
<name>A0ABW6BLT4_9SPHI</name>
<proteinExistence type="predicted"/>
<evidence type="ECO:0000259" key="1">
    <source>
        <dbReference type="PROSITE" id="PS51459"/>
    </source>
</evidence>
<accession>A0ABW6BLT4</accession>
<keyword evidence="3" id="KW-1185">Reference proteome</keyword>
<dbReference type="SUPFAM" id="SSF140931">
    <property type="entry name" value="Fic-like"/>
    <property type="match status" value="1"/>
</dbReference>
<dbReference type="PANTHER" id="PTHR13504:SF38">
    <property type="entry name" value="FIDO DOMAIN-CONTAINING PROTEIN"/>
    <property type="match status" value="1"/>
</dbReference>
<dbReference type="EMBL" id="JBHUPB010000014">
    <property type="protein sequence ID" value="MFD2969534.1"/>
    <property type="molecule type" value="Genomic_DNA"/>
</dbReference>
<dbReference type="InterPro" id="IPR036597">
    <property type="entry name" value="Fido-like_dom_sf"/>
</dbReference>
<protein>
    <submittedName>
        <fullName evidence="2">Fic family protein</fullName>
    </submittedName>
</protein>
<dbReference type="Pfam" id="PF02661">
    <property type="entry name" value="Fic"/>
    <property type="match status" value="1"/>
</dbReference>
<dbReference type="InterPro" id="IPR003812">
    <property type="entry name" value="Fido"/>
</dbReference>
<feature type="domain" description="Fido" evidence="1">
    <location>
        <begin position="131"/>
        <end position="283"/>
    </location>
</feature>
<dbReference type="InterPro" id="IPR040198">
    <property type="entry name" value="Fido_containing"/>
</dbReference>
<gene>
    <name evidence="2" type="ORF">ACFS7Y_19220</name>
</gene>
<sequence>MYEWLTGTRLDLADLTMGNYIELVDTKIQYGLNQVIETVKRQRIRNNLPGTKEYCPMIRKTEKLEQFIGFGLSGKIKDIIGNIHPDVMARTTTFLLLKDSKSSFAIEGETPLQNRAKRWGKAIGQAGQEAVTAEELIRRQRIVIDNPRFTKMGLRKQEGFIGEHDRRYGTPIPDHISARWKDVKDLISGLIATNARLEKDLDFDAVLAAAITAFGFVFIHPFVDGNGRIHRYLIHHVLLKKEYVTRGLIFPVSSIILERLDEYRQVLEAFSEPRIEKIQWRPDDSNNVEVLNETADLYRYFDATRQAEFLYDCVRQTIEHTIPEEVDYLEKYDLMKDYRIKQNLWGA</sequence>
<dbReference type="Proteomes" id="UP001597525">
    <property type="component" value="Unassembled WGS sequence"/>
</dbReference>
<evidence type="ECO:0000313" key="3">
    <source>
        <dbReference type="Proteomes" id="UP001597525"/>
    </source>
</evidence>